<keyword evidence="2" id="KW-0813">Transport</keyword>
<name>A0A7R9ZK49_9STRA</name>
<dbReference type="SUPFAM" id="SSF103473">
    <property type="entry name" value="MFS general substrate transporter"/>
    <property type="match status" value="1"/>
</dbReference>
<evidence type="ECO:0000256" key="5">
    <source>
        <dbReference type="SAM" id="MobiDB-lite"/>
    </source>
</evidence>
<feature type="domain" description="Major facilitator superfamily (MFS) profile" evidence="7">
    <location>
        <begin position="30"/>
        <end position="447"/>
    </location>
</feature>
<dbReference type="PANTHER" id="PTHR43528">
    <property type="entry name" value="ALPHA-KETOGLUTARATE PERMEASE"/>
    <property type="match status" value="1"/>
</dbReference>
<evidence type="ECO:0000259" key="7">
    <source>
        <dbReference type="PROSITE" id="PS50850"/>
    </source>
</evidence>
<protein>
    <recommendedName>
        <fullName evidence="7">Major facilitator superfamily (MFS) profile domain-containing protein</fullName>
    </recommendedName>
</protein>
<feature type="transmembrane region" description="Helical" evidence="6">
    <location>
        <begin position="205"/>
        <end position="224"/>
    </location>
</feature>
<keyword evidence="6" id="KW-1133">Transmembrane helix</keyword>
<gene>
    <name evidence="8" type="ORF">CAUS1442_LOCUS384</name>
</gene>
<dbReference type="GO" id="GO:0015293">
    <property type="term" value="F:symporter activity"/>
    <property type="evidence" value="ECO:0007669"/>
    <property type="project" value="UniProtKB-KW"/>
</dbReference>
<feature type="transmembrane region" description="Helical" evidence="6">
    <location>
        <begin position="259"/>
        <end position="285"/>
    </location>
</feature>
<dbReference type="InterPro" id="IPR051084">
    <property type="entry name" value="H+-coupled_symporters"/>
</dbReference>
<evidence type="ECO:0000256" key="2">
    <source>
        <dbReference type="ARBA" id="ARBA00022448"/>
    </source>
</evidence>
<dbReference type="AlphaFoldDB" id="A0A7R9ZK49"/>
<evidence type="ECO:0000256" key="6">
    <source>
        <dbReference type="SAM" id="Phobius"/>
    </source>
</evidence>
<dbReference type="GO" id="GO:0005886">
    <property type="term" value="C:plasma membrane"/>
    <property type="evidence" value="ECO:0007669"/>
    <property type="project" value="UniProtKB-SubCell"/>
</dbReference>
<sequence length="499" mass="53882">MASQEIDDRPKDGEAGSASIAEAETEPLLTTIFGVMGNVLEWYDFALFGFFSDIISDVFFPEEDEDDEHSNLIKSFAIFGSAFLMRPIGGMLIGYVGDKHGRKHALTRSLFLMAIPTTLMGLLPTYDQVGGLAIVLLVLCRLLQGISVGGQLPASLVYTVEKRDPAHWGYYGALPMVAANCGTLLGNLCGAFMREILTQEQLRDFGWRLPFFSGIIIAFVACYLSRHGQDVHTNANVYDSETSEIKNPLRAAFRRENRLALFSTSLGPMLWAAGFYLTYVWLAIYMEELLDPSVTNAFWVNACSLFFGMTFMLPIAGHASDRLGRIRTMTVAALALMVAGPIMLVVIARGGSFAAFLAQWSVGVMLSFFGAPLCAWLVESFDSSVRLTSASLGYDLAHAIAAGYSPAMATALFKDVGKYAPGMLYTIFGFLSLVGIYTNHFCGGKNLTVEGGDASTTGSTNLSNNNGISSANGTGNGDLELSSNSNTPDENNVPLPQIS</sequence>
<feature type="region of interest" description="Disordered" evidence="5">
    <location>
        <begin position="1"/>
        <end position="20"/>
    </location>
</feature>
<feature type="transmembrane region" description="Helical" evidence="6">
    <location>
        <begin position="353"/>
        <end position="378"/>
    </location>
</feature>
<feature type="transmembrane region" description="Helical" evidence="6">
    <location>
        <begin position="170"/>
        <end position="193"/>
    </location>
</feature>
<evidence type="ECO:0000256" key="1">
    <source>
        <dbReference type="ARBA" id="ARBA00004651"/>
    </source>
</evidence>
<feature type="transmembrane region" description="Helical" evidence="6">
    <location>
        <begin position="419"/>
        <end position="437"/>
    </location>
</feature>
<feature type="compositionally biased region" description="Basic and acidic residues" evidence="5">
    <location>
        <begin position="1"/>
        <end position="14"/>
    </location>
</feature>
<evidence type="ECO:0000313" key="8">
    <source>
        <dbReference type="EMBL" id="CAD8328287.1"/>
    </source>
</evidence>
<dbReference type="EMBL" id="HBEF01000589">
    <property type="protein sequence ID" value="CAD8328287.1"/>
    <property type="molecule type" value="Transcribed_RNA"/>
</dbReference>
<keyword evidence="4" id="KW-0769">Symport</keyword>
<evidence type="ECO:0000256" key="4">
    <source>
        <dbReference type="ARBA" id="ARBA00022847"/>
    </source>
</evidence>
<reference evidence="8" key="1">
    <citation type="submission" date="2021-01" db="EMBL/GenBank/DDBJ databases">
        <authorList>
            <person name="Corre E."/>
            <person name="Pelletier E."/>
            <person name="Niang G."/>
            <person name="Scheremetjew M."/>
            <person name="Finn R."/>
            <person name="Kale V."/>
            <person name="Holt S."/>
            <person name="Cochrane G."/>
            <person name="Meng A."/>
            <person name="Brown T."/>
            <person name="Cohen L."/>
        </authorList>
    </citation>
    <scope>NUCLEOTIDE SEQUENCE</scope>
    <source>
        <strain evidence="8">CCMP3328</strain>
    </source>
</reference>
<feature type="transmembrane region" description="Helical" evidence="6">
    <location>
        <begin position="297"/>
        <end position="316"/>
    </location>
</feature>
<feature type="transmembrane region" description="Helical" evidence="6">
    <location>
        <begin position="76"/>
        <end position="97"/>
    </location>
</feature>
<dbReference type="PANTHER" id="PTHR43528:SF1">
    <property type="entry name" value="ALPHA-KETOGLUTARATE PERMEASE"/>
    <property type="match status" value="1"/>
</dbReference>
<dbReference type="PROSITE" id="PS50850">
    <property type="entry name" value="MFS"/>
    <property type="match status" value="1"/>
</dbReference>
<dbReference type="InterPro" id="IPR036259">
    <property type="entry name" value="MFS_trans_sf"/>
</dbReference>
<feature type="transmembrane region" description="Helical" evidence="6">
    <location>
        <begin position="390"/>
        <end position="413"/>
    </location>
</feature>
<feature type="compositionally biased region" description="Polar residues" evidence="5">
    <location>
        <begin position="481"/>
        <end position="490"/>
    </location>
</feature>
<dbReference type="Pfam" id="PF07690">
    <property type="entry name" value="MFS_1"/>
    <property type="match status" value="1"/>
</dbReference>
<keyword evidence="6" id="KW-0812">Transmembrane</keyword>
<keyword evidence="3" id="KW-1003">Cell membrane</keyword>
<feature type="transmembrane region" description="Helical" evidence="6">
    <location>
        <begin position="328"/>
        <end position="347"/>
    </location>
</feature>
<comment type="subcellular location">
    <subcellularLocation>
        <location evidence="1">Cell membrane</location>
        <topology evidence="1">Multi-pass membrane protein</topology>
    </subcellularLocation>
</comment>
<dbReference type="Gene3D" id="1.20.1250.20">
    <property type="entry name" value="MFS general substrate transporter like domains"/>
    <property type="match status" value="2"/>
</dbReference>
<feature type="region of interest" description="Disordered" evidence="5">
    <location>
        <begin position="458"/>
        <end position="499"/>
    </location>
</feature>
<dbReference type="InterPro" id="IPR020846">
    <property type="entry name" value="MFS_dom"/>
</dbReference>
<evidence type="ECO:0000256" key="3">
    <source>
        <dbReference type="ARBA" id="ARBA00022475"/>
    </source>
</evidence>
<organism evidence="8">
    <name type="scientific">Craspedostauros australis</name>
    <dbReference type="NCBI Taxonomy" id="1486917"/>
    <lineage>
        <taxon>Eukaryota</taxon>
        <taxon>Sar</taxon>
        <taxon>Stramenopiles</taxon>
        <taxon>Ochrophyta</taxon>
        <taxon>Bacillariophyta</taxon>
        <taxon>Bacillariophyceae</taxon>
        <taxon>Bacillariophycidae</taxon>
        <taxon>Naviculales</taxon>
        <taxon>Naviculaceae</taxon>
        <taxon>Craspedostauros</taxon>
    </lineage>
</organism>
<keyword evidence="6" id="KW-0472">Membrane</keyword>
<dbReference type="InterPro" id="IPR011701">
    <property type="entry name" value="MFS"/>
</dbReference>
<accession>A0A7R9ZK49</accession>
<proteinExistence type="predicted"/>
<feature type="compositionally biased region" description="Low complexity" evidence="5">
    <location>
        <begin position="458"/>
        <end position="470"/>
    </location>
</feature>